<evidence type="ECO:0000259" key="7">
    <source>
        <dbReference type="PROSITE" id="PS51786"/>
    </source>
</evidence>
<sequence length="1147" mass="128788">MFPIEFDHRVLDSLPVPDDDDITRIVQILKAVVIRRVIPYLKKKKGTDPIASAGMVEHLSVERLEDADNRIRVVSFVTKKNNKYTIHIHERVFDYFVFVIPTDPESHLGTRSLEERKVFAFAELLLRHQAEHLLYPQNTEQEVIQSDIEFAMDRREDDPTYFRALRSALDDEMNGLIGAPYLTVIDCAEQGIPWESKCIELLDNFVQIVSEIPGSFLYKAFPEFDEELKTKIIGNCYARSKSPSSSLMARSSFLQKTLSLLIPAADSDIPEAENVFGKFKTAWGLYNLLTDIGIPVSGIDGKSTKDIFHLLRATLRQFHEEGDSFIPPVQPSPVERPAPKAVPVALKSLADRIEEARQDSRFPRQVLQVIDKNKLNAVGHSGSKFSELIETLLAVPWGKIERINVSAEDFEKGLNTTHYGLAKPKEIICDFFSNLIWRYNYFKDADVATWRRNGSAFLLVGPPGVGKTSLAISIAENLKIPYHKLSLGGMRDEADLKGHGFTYEGSKPGAILQGLIKMGIMNGMFIMDEADKTEKFAISTLLEILDPEQNHLFHDKYTETTVDVDLSNCHFMLTANTLETVPAPVINRCEVILLDRYSIEEKVCIAREHLIRRIRKQYRIDEEQVFFEEHEIEDLLRFLVKTYTHEAGVRELERIIRALFLRIFRKEILGKGLESVRITRDKIKDCLDQPRGPRKINPEDRIGEMLALGVNVEMGIGSIIPIQATRIEGEADGHSITSMIHATGNIQKVMDESRRVALTAICHEAETLGIDLSQLHFPIHLHFMGGSTSKDGPSAGGAIALALVSLMAGKRIRRDVAMTGEIDTQGRITAVGGLALKLETAFDAGCRCVIIPKENVFGEDGLERLSDALKQELHTLTYEEWKSDHAPFDYTRHVLQVIAVDNITQAMDISCIDDAEITRLEHFFDSHALDVAGAIVGISSTPGQCFNILYVKDPSELDTDLIKEAAEEHCKFVLLARAGSKEAILKLLPITEAPPHICEFDPFQDDLFRTLADIDASVQKDIGAGMRLSMLAPYFFLLKQGVCLEGCTPGPGVNGFRVFVNNYTSQGIKIKESKSLLNKVFKLLSPLSEELIKTCPFLISRDGVHLVDLSYIPEKYRIDTARAEHILNEGLKNWLTKVEAVNSRSKQ</sequence>
<dbReference type="Gene3D" id="3.30.230.10">
    <property type="match status" value="1"/>
</dbReference>
<dbReference type="PATRIC" id="fig|706587.4.peg.4822"/>
<keyword evidence="1 6" id="KW-0645">Protease</keyword>
<dbReference type="Gene3D" id="3.40.50.300">
    <property type="entry name" value="P-loop containing nucleotide triphosphate hydrolases"/>
    <property type="match status" value="1"/>
</dbReference>
<comment type="catalytic activity">
    <reaction evidence="6">
        <text>Hydrolysis of proteins in presence of ATP.</text>
        <dbReference type="EC" id="3.4.21.53"/>
    </reaction>
</comment>
<dbReference type="InterPro" id="IPR054594">
    <property type="entry name" value="Lon_lid"/>
</dbReference>
<dbReference type="PANTHER" id="PTHR10046">
    <property type="entry name" value="ATP DEPENDENT LON PROTEASE FAMILY MEMBER"/>
    <property type="match status" value="1"/>
</dbReference>
<keyword evidence="4 6" id="KW-0720">Serine protease</keyword>
<dbReference type="PRINTS" id="PR00830">
    <property type="entry name" value="ENDOLAPTASE"/>
</dbReference>
<evidence type="ECO:0000256" key="5">
    <source>
        <dbReference type="ARBA" id="ARBA00022840"/>
    </source>
</evidence>
<dbReference type="EC" id="3.4.21.53" evidence="6"/>
<dbReference type="GO" id="GO:0004252">
    <property type="term" value="F:serine-type endopeptidase activity"/>
    <property type="evidence" value="ECO:0007669"/>
    <property type="project" value="UniProtKB-UniRule"/>
</dbReference>
<reference evidence="9" key="1">
    <citation type="submission" date="2012-06" db="EMBL/GenBank/DDBJ databases">
        <title>Complete sequence of chromosome of Desulfomonile tiedjei DSM 6799.</title>
        <authorList>
            <person name="Lucas S."/>
            <person name="Copeland A."/>
            <person name="Lapidus A."/>
            <person name="Glavina del Rio T."/>
            <person name="Dalin E."/>
            <person name="Tice H."/>
            <person name="Bruce D."/>
            <person name="Goodwin L."/>
            <person name="Pitluck S."/>
            <person name="Peters L."/>
            <person name="Ovchinnikova G."/>
            <person name="Zeytun A."/>
            <person name="Lu M."/>
            <person name="Kyrpides N."/>
            <person name="Mavromatis K."/>
            <person name="Ivanova N."/>
            <person name="Brettin T."/>
            <person name="Detter J.C."/>
            <person name="Han C."/>
            <person name="Larimer F."/>
            <person name="Land M."/>
            <person name="Hauser L."/>
            <person name="Markowitz V."/>
            <person name="Cheng J.-F."/>
            <person name="Hugenholtz P."/>
            <person name="Woyke T."/>
            <person name="Wu D."/>
            <person name="Spring S."/>
            <person name="Schroeder M."/>
            <person name="Brambilla E."/>
            <person name="Klenk H.-P."/>
            <person name="Eisen J.A."/>
        </authorList>
    </citation>
    <scope>NUCLEOTIDE SEQUENCE [LARGE SCALE GENOMIC DNA]</scope>
    <source>
        <strain evidence="9">ATCC 49306 / DSM 6799 / DCB-1</strain>
    </source>
</reference>
<dbReference type="GO" id="GO:0006508">
    <property type="term" value="P:proteolysis"/>
    <property type="evidence" value="ECO:0007669"/>
    <property type="project" value="UniProtKB-KW"/>
</dbReference>
<dbReference type="Pfam" id="PF05362">
    <property type="entry name" value="Lon_C"/>
    <property type="match status" value="1"/>
</dbReference>
<evidence type="ECO:0000256" key="4">
    <source>
        <dbReference type="ARBA" id="ARBA00022825"/>
    </source>
</evidence>
<dbReference type="AlphaFoldDB" id="I4CBE6"/>
<dbReference type="GO" id="GO:0030163">
    <property type="term" value="P:protein catabolic process"/>
    <property type="evidence" value="ECO:0007669"/>
    <property type="project" value="InterPro"/>
</dbReference>
<comment type="similarity">
    <text evidence="6">Belongs to the peptidase S16 family.</text>
</comment>
<keyword evidence="5" id="KW-0067">ATP-binding</keyword>
<dbReference type="GO" id="GO:0004176">
    <property type="term" value="F:ATP-dependent peptidase activity"/>
    <property type="evidence" value="ECO:0007669"/>
    <property type="project" value="UniProtKB-UniRule"/>
</dbReference>
<dbReference type="Proteomes" id="UP000006055">
    <property type="component" value="Chromosome"/>
</dbReference>
<accession>I4CBE6</accession>
<dbReference type="Pfam" id="PF00004">
    <property type="entry name" value="AAA"/>
    <property type="match status" value="1"/>
</dbReference>
<feature type="domain" description="Lon proteolytic" evidence="7">
    <location>
        <begin position="699"/>
        <end position="913"/>
    </location>
</feature>
<dbReference type="InterPro" id="IPR020568">
    <property type="entry name" value="Ribosomal_Su5_D2-typ_SF"/>
</dbReference>
<proteinExistence type="inferred from homology"/>
<evidence type="ECO:0000256" key="3">
    <source>
        <dbReference type="ARBA" id="ARBA00022801"/>
    </source>
</evidence>
<dbReference type="OrthoDB" id="5476483at2"/>
<dbReference type="EMBL" id="CP003360">
    <property type="protein sequence ID" value="AFM26887.1"/>
    <property type="molecule type" value="Genomic_DNA"/>
</dbReference>
<dbReference type="Gene3D" id="1.10.8.60">
    <property type="match status" value="1"/>
</dbReference>
<dbReference type="HOGENOM" id="CLU_276917_0_0_7"/>
<dbReference type="InterPro" id="IPR014721">
    <property type="entry name" value="Ribsml_uS5_D2-typ_fold_subgr"/>
</dbReference>
<evidence type="ECO:0000313" key="9">
    <source>
        <dbReference type="Proteomes" id="UP000006055"/>
    </source>
</evidence>
<name>I4CBE6_DESTA</name>
<dbReference type="GO" id="GO:0005524">
    <property type="term" value="F:ATP binding"/>
    <property type="evidence" value="ECO:0007669"/>
    <property type="project" value="UniProtKB-KW"/>
</dbReference>
<evidence type="ECO:0000256" key="6">
    <source>
        <dbReference type="PROSITE-ProRule" id="PRU01122"/>
    </source>
</evidence>
<dbReference type="STRING" id="706587.Desti_4251"/>
<dbReference type="InterPro" id="IPR003593">
    <property type="entry name" value="AAA+_ATPase"/>
</dbReference>
<feature type="active site" evidence="6">
    <location>
        <position position="837"/>
    </location>
</feature>
<keyword evidence="2" id="KW-0547">Nucleotide-binding</keyword>
<dbReference type="InterPro" id="IPR027065">
    <property type="entry name" value="Lon_Prtase"/>
</dbReference>
<dbReference type="InterPro" id="IPR027417">
    <property type="entry name" value="P-loop_NTPase"/>
</dbReference>
<gene>
    <name evidence="8" type="ordered locus">Desti_4251</name>
</gene>
<dbReference type="KEGG" id="dti:Desti_4251"/>
<evidence type="ECO:0000313" key="8">
    <source>
        <dbReference type="EMBL" id="AFM26887.1"/>
    </source>
</evidence>
<dbReference type="SUPFAM" id="SSF54211">
    <property type="entry name" value="Ribosomal protein S5 domain 2-like"/>
    <property type="match status" value="1"/>
</dbReference>
<evidence type="ECO:0000256" key="2">
    <source>
        <dbReference type="ARBA" id="ARBA00022741"/>
    </source>
</evidence>
<keyword evidence="9" id="KW-1185">Reference proteome</keyword>
<protein>
    <recommendedName>
        <fullName evidence="6">endopeptidase La</fullName>
        <ecNumber evidence="6">3.4.21.53</ecNumber>
    </recommendedName>
</protein>
<dbReference type="InterPro" id="IPR008269">
    <property type="entry name" value="Lon_proteolytic"/>
</dbReference>
<dbReference type="RefSeq" id="WP_014812007.1">
    <property type="nucleotide sequence ID" value="NC_018025.1"/>
</dbReference>
<evidence type="ECO:0000256" key="1">
    <source>
        <dbReference type="ARBA" id="ARBA00022670"/>
    </source>
</evidence>
<keyword evidence="3 6" id="KW-0378">Hydrolase</keyword>
<organism evidence="8 9">
    <name type="scientific">Desulfomonile tiedjei (strain ATCC 49306 / DSM 6799 / DCB-1)</name>
    <dbReference type="NCBI Taxonomy" id="706587"/>
    <lineage>
        <taxon>Bacteria</taxon>
        <taxon>Pseudomonadati</taxon>
        <taxon>Thermodesulfobacteriota</taxon>
        <taxon>Desulfomonilia</taxon>
        <taxon>Desulfomonilales</taxon>
        <taxon>Desulfomonilaceae</taxon>
        <taxon>Desulfomonile</taxon>
    </lineage>
</organism>
<dbReference type="eggNOG" id="COG0466">
    <property type="taxonomic scope" value="Bacteria"/>
</dbReference>
<dbReference type="PROSITE" id="PS51786">
    <property type="entry name" value="LON_PROTEOLYTIC"/>
    <property type="match status" value="1"/>
</dbReference>
<dbReference type="InterPro" id="IPR003959">
    <property type="entry name" value="ATPase_AAA_core"/>
</dbReference>
<feature type="active site" evidence="6">
    <location>
        <position position="794"/>
    </location>
</feature>
<dbReference type="SMART" id="SM00382">
    <property type="entry name" value="AAA"/>
    <property type="match status" value="1"/>
</dbReference>
<dbReference type="GO" id="GO:0016887">
    <property type="term" value="F:ATP hydrolysis activity"/>
    <property type="evidence" value="ECO:0007669"/>
    <property type="project" value="InterPro"/>
</dbReference>
<dbReference type="SUPFAM" id="SSF52540">
    <property type="entry name" value="P-loop containing nucleoside triphosphate hydrolases"/>
    <property type="match status" value="1"/>
</dbReference>
<dbReference type="Pfam" id="PF22667">
    <property type="entry name" value="Lon_lid"/>
    <property type="match status" value="1"/>
</dbReference>